<accession>A0A8H6VU75</accession>
<keyword evidence="2" id="KW-1185">Reference proteome</keyword>
<organism evidence="1 2">
    <name type="scientific">Mycena chlorophos</name>
    <name type="common">Agaric fungus</name>
    <name type="synonym">Agaricus chlorophos</name>
    <dbReference type="NCBI Taxonomy" id="658473"/>
    <lineage>
        <taxon>Eukaryota</taxon>
        <taxon>Fungi</taxon>
        <taxon>Dikarya</taxon>
        <taxon>Basidiomycota</taxon>
        <taxon>Agaricomycotina</taxon>
        <taxon>Agaricomycetes</taxon>
        <taxon>Agaricomycetidae</taxon>
        <taxon>Agaricales</taxon>
        <taxon>Marasmiineae</taxon>
        <taxon>Mycenaceae</taxon>
        <taxon>Mycena</taxon>
    </lineage>
</organism>
<evidence type="ECO:0000313" key="2">
    <source>
        <dbReference type="Proteomes" id="UP000613580"/>
    </source>
</evidence>
<gene>
    <name evidence="1" type="ORF">HMN09_01392300</name>
</gene>
<evidence type="ECO:0000313" key="1">
    <source>
        <dbReference type="EMBL" id="KAF7288399.1"/>
    </source>
</evidence>
<sequence>MSLRSCFPFGNTIATNYLGFGLAKANGLNPFITEVSAVNFDQLWQAEQTNFNPNQDPDVIQVNLVFGVESVDEVQTYLSYDGANAVNGGTSAQGRQATAEFTPSVFEFACPEGGGAAILLVGSDPQLALTSWPPAADTEDVTAPVTYEVYEPGNPQQIWSFTFVN</sequence>
<dbReference type="AlphaFoldDB" id="A0A8H6VU75"/>
<reference evidence="1" key="1">
    <citation type="submission" date="2020-05" db="EMBL/GenBank/DDBJ databases">
        <title>Mycena genomes resolve the evolution of fungal bioluminescence.</title>
        <authorList>
            <person name="Tsai I.J."/>
        </authorList>
    </citation>
    <scope>NUCLEOTIDE SEQUENCE</scope>
    <source>
        <strain evidence="1">110903Hualien_Pintung</strain>
    </source>
</reference>
<dbReference type="EMBL" id="JACAZE010000035">
    <property type="protein sequence ID" value="KAF7288399.1"/>
    <property type="molecule type" value="Genomic_DNA"/>
</dbReference>
<name>A0A8H6VU75_MYCCL</name>
<proteinExistence type="predicted"/>
<dbReference type="Proteomes" id="UP000613580">
    <property type="component" value="Unassembled WGS sequence"/>
</dbReference>
<protein>
    <submittedName>
        <fullName evidence="1">Uncharacterized protein</fullName>
    </submittedName>
</protein>
<comment type="caution">
    <text evidence="1">The sequence shown here is derived from an EMBL/GenBank/DDBJ whole genome shotgun (WGS) entry which is preliminary data.</text>
</comment>